<proteinExistence type="predicted"/>
<organism evidence="2">
    <name type="scientific">Flagellimonas sp. MMG031</name>
    <dbReference type="NCBI Taxonomy" id="3158549"/>
    <lineage>
        <taxon>Bacteria</taxon>
        <taxon>Pseudomonadati</taxon>
        <taxon>Bacteroidota</taxon>
        <taxon>Flavobacteriia</taxon>
        <taxon>Flavobacteriales</taxon>
        <taxon>Flavobacteriaceae</taxon>
        <taxon>Flagellimonas</taxon>
    </lineage>
</organism>
<feature type="domain" description="CoA-binding" evidence="1">
    <location>
        <begin position="3"/>
        <end position="114"/>
    </location>
</feature>
<dbReference type="InterPro" id="IPR036291">
    <property type="entry name" value="NAD(P)-bd_dom_sf"/>
</dbReference>
<dbReference type="RefSeq" id="WP_293290214.1">
    <property type="nucleotide sequence ID" value="NZ_CP157804.1"/>
</dbReference>
<dbReference type="Gene3D" id="3.40.50.720">
    <property type="entry name" value="NAD(P)-binding Rossmann-like Domain"/>
    <property type="match status" value="1"/>
</dbReference>
<evidence type="ECO:0000313" key="2">
    <source>
        <dbReference type="EMBL" id="XBQ24728.1"/>
    </source>
</evidence>
<dbReference type="InterPro" id="IPR003781">
    <property type="entry name" value="CoA-bd"/>
</dbReference>
<accession>A0AAU7N1N1</accession>
<dbReference type="SUPFAM" id="SSF51735">
    <property type="entry name" value="NAD(P)-binding Rossmann-fold domains"/>
    <property type="match status" value="1"/>
</dbReference>
<evidence type="ECO:0000259" key="1">
    <source>
        <dbReference type="Pfam" id="PF13380"/>
    </source>
</evidence>
<dbReference type="AlphaFoldDB" id="A0AAU7N1N1"/>
<name>A0AAU7N1N1_9FLAO</name>
<dbReference type="Pfam" id="PF13380">
    <property type="entry name" value="CoA_binding_2"/>
    <property type="match status" value="1"/>
</dbReference>
<sequence>MSKTLVVGASTNPGRYSNIAIRRLVEHNIETTAFGIRGGTVSEVQIKHNLDEFQNIDTVTLYLNPKNQEPYYQQILDLKPRRVIFNPGTENPEFYKLLEAEGVEVEVACTLVLLATGQY</sequence>
<reference evidence="2" key="1">
    <citation type="submission" date="2024-05" db="EMBL/GenBank/DDBJ databases">
        <title>Draft Genome Sequences of Flagellimonas sp. MMG031 and Marinobacter sp. MMG032 Isolated from the dinoflagellate Symbiodinium pilosum.</title>
        <authorList>
            <person name="Shikuma N.J."/>
            <person name="Farrell M.V."/>
        </authorList>
    </citation>
    <scope>NUCLEOTIDE SEQUENCE</scope>
    <source>
        <strain evidence="2">MMG031</strain>
    </source>
</reference>
<gene>
    <name evidence="2" type="ORF">ABNE31_07380</name>
</gene>
<dbReference type="KEGG" id="fld:ABNE31_07380"/>
<dbReference type="EMBL" id="CP157804">
    <property type="protein sequence ID" value="XBQ24728.1"/>
    <property type="molecule type" value="Genomic_DNA"/>
</dbReference>
<protein>
    <submittedName>
        <fullName evidence="2">CoA-binding protein</fullName>
    </submittedName>
</protein>